<proteinExistence type="predicted"/>
<organism evidence="1">
    <name type="scientific">Arundo donax</name>
    <name type="common">Giant reed</name>
    <name type="synonym">Donax arundinaceus</name>
    <dbReference type="NCBI Taxonomy" id="35708"/>
    <lineage>
        <taxon>Eukaryota</taxon>
        <taxon>Viridiplantae</taxon>
        <taxon>Streptophyta</taxon>
        <taxon>Embryophyta</taxon>
        <taxon>Tracheophyta</taxon>
        <taxon>Spermatophyta</taxon>
        <taxon>Magnoliopsida</taxon>
        <taxon>Liliopsida</taxon>
        <taxon>Poales</taxon>
        <taxon>Poaceae</taxon>
        <taxon>PACMAD clade</taxon>
        <taxon>Arundinoideae</taxon>
        <taxon>Arundineae</taxon>
        <taxon>Arundo</taxon>
    </lineage>
</organism>
<dbReference type="AlphaFoldDB" id="A0A0A9E151"/>
<dbReference type="EMBL" id="GBRH01208173">
    <property type="protein sequence ID" value="JAD89722.1"/>
    <property type="molecule type" value="Transcribed_RNA"/>
</dbReference>
<protein>
    <submittedName>
        <fullName evidence="1">Uncharacterized protein</fullName>
    </submittedName>
</protein>
<sequence>MRLWACLVAALAHMPEQNSRLVRHEGLAWSGTRKRKVFGWKECLRNKTQNENTLSQIEYAATSVHIHHTQEHGDEWSSPAARF</sequence>
<reference evidence="1" key="1">
    <citation type="submission" date="2014-09" db="EMBL/GenBank/DDBJ databases">
        <authorList>
            <person name="Magalhaes I.L.F."/>
            <person name="Oliveira U."/>
            <person name="Santos F.R."/>
            <person name="Vidigal T.H.D.A."/>
            <person name="Brescovit A.D."/>
            <person name="Santos A.J."/>
        </authorList>
    </citation>
    <scope>NUCLEOTIDE SEQUENCE</scope>
    <source>
        <tissue evidence="1">Shoot tissue taken approximately 20 cm above the soil surface</tissue>
    </source>
</reference>
<reference evidence="1" key="2">
    <citation type="journal article" date="2015" name="Data Brief">
        <title>Shoot transcriptome of the giant reed, Arundo donax.</title>
        <authorList>
            <person name="Barrero R.A."/>
            <person name="Guerrero F.D."/>
            <person name="Moolhuijzen P."/>
            <person name="Goolsby J.A."/>
            <person name="Tidwell J."/>
            <person name="Bellgard S.E."/>
            <person name="Bellgard M.I."/>
        </authorList>
    </citation>
    <scope>NUCLEOTIDE SEQUENCE</scope>
    <source>
        <tissue evidence="1">Shoot tissue taken approximately 20 cm above the soil surface</tissue>
    </source>
</reference>
<name>A0A0A9E151_ARUDO</name>
<accession>A0A0A9E151</accession>
<evidence type="ECO:0000313" key="1">
    <source>
        <dbReference type="EMBL" id="JAD89722.1"/>
    </source>
</evidence>